<organism evidence="2">
    <name type="scientific">Serratia marcescens</name>
    <dbReference type="NCBI Taxonomy" id="615"/>
    <lineage>
        <taxon>Bacteria</taxon>
        <taxon>Pseudomonadati</taxon>
        <taxon>Pseudomonadota</taxon>
        <taxon>Gammaproteobacteria</taxon>
        <taxon>Enterobacterales</taxon>
        <taxon>Yersiniaceae</taxon>
        <taxon>Serratia</taxon>
    </lineage>
</organism>
<accession>A0A1C3HN55</accession>
<evidence type="ECO:0000313" key="2">
    <source>
        <dbReference type="EMBL" id="SAY46477.1"/>
    </source>
</evidence>
<gene>
    <name evidence="2" type="ORF">PWN146_05246</name>
</gene>
<name>A0A1C3HN55_SERMA</name>
<evidence type="ECO:0000256" key="1">
    <source>
        <dbReference type="SAM" id="SignalP"/>
    </source>
</evidence>
<protein>
    <recommendedName>
        <fullName evidence="3">Ribulokinase</fullName>
    </recommendedName>
</protein>
<feature type="signal peptide" evidence="1">
    <location>
        <begin position="1"/>
        <end position="35"/>
    </location>
</feature>
<dbReference type="RefSeq" id="WP_254170371.1">
    <property type="nucleotide sequence ID" value="NZ_LT575491.1"/>
</dbReference>
<sequence>MNSAKNFFLPSVKKTFCLRPLVPLFAVLNQFIATANTHSGISYHPTEDFNMAQQNVNGATTKPTAASAQTSSALTIPQVYDLFCYVKAVCGRSTGTIEPPVVPAGAEEVFADFGDFDTISVWTVGGWPVAASDQMTMTHWRMNSEQ</sequence>
<proteinExistence type="predicted"/>
<dbReference type="AlphaFoldDB" id="A0A1C3HN55"/>
<dbReference type="EMBL" id="LT575491">
    <property type="protein sequence ID" value="SAY46477.1"/>
    <property type="molecule type" value="Genomic_DNA"/>
</dbReference>
<keyword evidence="1" id="KW-0732">Signal</keyword>
<reference evidence="2" key="1">
    <citation type="submission" date="2016-05" db="EMBL/GenBank/DDBJ databases">
        <authorList>
            <person name="Lavstsen T."/>
            <person name="Jespersen J.S."/>
        </authorList>
    </citation>
    <scope>NUCLEOTIDE SEQUENCE</scope>
    <source>
        <strain evidence="2">PWN146_assembly</strain>
    </source>
</reference>
<feature type="chain" id="PRO_5008675339" description="Ribulokinase" evidence="1">
    <location>
        <begin position="36"/>
        <end position="146"/>
    </location>
</feature>
<evidence type="ECO:0008006" key="3">
    <source>
        <dbReference type="Google" id="ProtNLM"/>
    </source>
</evidence>